<dbReference type="Pfam" id="PF00078">
    <property type="entry name" value="RVT_1"/>
    <property type="match status" value="1"/>
</dbReference>
<dbReference type="AlphaFoldDB" id="A0A7I4Y3G9"/>
<dbReference type="OrthoDB" id="5850509at2759"/>
<dbReference type="OMA" id="MINTHRV"/>
<dbReference type="InterPro" id="IPR043128">
    <property type="entry name" value="Rev_trsase/Diguanyl_cyclase"/>
</dbReference>
<protein>
    <submittedName>
        <fullName evidence="3">Reverse transcriptase domain-containing protein</fullName>
    </submittedName>
</protein>
<dbReference type="WBParaSite" id="HCON_00046420-00001">
    <property type="protein sequence ID" value="HCON_00046420-00001"/>
    <property type="gene ID" value="HCON_00046420"/>
</dbReference>
<sequence length="212" mass="23988">MRDLPYFNYDEDDDPMHGIRYGPVVNDRGSSLPDNYRAAPLIVVKKSNGSIRLCADNSTGLNDSHSLHQHPLPATERISTKLNGSQLFSQIDPADAYPQNQVDEDSKELRMINTHRVLFRCNRLPSGLKSAPGIFQQITDCMIVGLDGVAAYLDKIIVTDKLHWSTLHNLEAFPRRPEQYGFLVREEKRHSTVSEIHYLGNIPNARGRRPDP</sequence>
<dbReference type="CDD" id="cd01647">
    <property type="entry name" value="RT_LTR"/>
    <property type="match status" value="1"/>
</dbReference>
<evidence type="ECO:0000313" key="3">
    <source>
        <dbReference type="WBParaSite" id="HCON_00046420-00001"/>
    </source>
</evidence>
<dbReference type="PROSITE" id="PS50878">
    <property type="entry name" value="RT_POL"/>
    <property type="match status" value="1"/>
</dbReference>
<proteinExistence type="predicted"/>
<dbReference type="Gene3D" id="3.10.10.10">
    <property type="entry name" value="HIV Type 1 Reverse Transcriptase, subunit A, domain 1"/>
    <property type="match status" value="1"/>
</dbReference>
<dbReference type="Gene3D" id="3.30.70.270">
    <property type="match status" value="1"/>
</dbReference>
<name>A0A7I4Y3G9_HAECO</name>
<keyword evidence="2" id="KW-1185">Reference proteome</keyword>
<accession>A0A7I4Y3G9</accession>
<dbReference type="InterPro" id="IPR050951">
    <property type="entry name" value="Retrovirus_Pol_polyprotein"/>
</dbReference>
<evidence type="ECO:0000313" key="2">
    <source>
        <dbReference type="Proteomes" id="UP000025227"/>
    </source>
</evidence>
<organism evidence="2 3">
    <name type="scientific">Haemonchus contortus</name>
    <name type="common">Barber pole worm</name>
    <dbReference type="NCBI Taxonomy" id="6289"/>
    <lineage>
        <taxon>Eukaryota</taxon>
        <taxon>Metazoa</taxon>
        <taxon>Ecdysozoa</taxon>
        <taxon>Nematoda</taxon>
        <taxon>Chromadorea</taxon>
        <taxon>Rhabditida</taxon>
        <taxon>Rhabditina</taxon>
        <taxon>Rhabditomorpha</taxon>
        <taxon>Strongyloidea</taxon>
        <taxon>Trichostrongylidae</taxon>
        <taxon>Haemonchus</taxon>
    </lineage>
</organism>
<feature type="domain" description="Reverse transcriptase" evidence="1">
    <location>
        <begin position="25"/>
        <end position="203"/>
    </location>
</feature>
<dbReference type="Proteomes" id="UP000025227">
    <property type="component" value="Unplaced"/>
</dbReference>
<dbReference type="InterPro" id="IPR043502">
    <property type="entry name" value="DNA/RNA_pol_sf"/>
</dbReference>
<dbReference type="PANTHER" id="PTHR37984:SF5">
    <property type="entry name" value="PROTEIN NYNRIN-LIKE"/>
    <property type="match status" value="1"/>
</dbReference>
<evidence type="ECO:0000259" key="1">
    <source>
        <dbReference type="PROSITE" id="PS50878"/>
    </source>
</evidence>
<dbReference type="SUPFAM" id="SSF56672">
    <property type="entry name" value="DNA/RNA polymerases"/>
    <property type="match status" value="1"/>
</dbReference>
<dbReference type="PANTHER" id="PTHR37984">
    <property type="entry name" value="PROTEIN CBG26694"/>
    <property type="match status" value="1"/>
</dbReference>
<dbReference type="InterPro" id="IPR000477">
    <property type="entry name" value="RT_dom"/>
</dbReference>
<reference evidence="3" key="1">
    <citation type="submission" date="2020-12" db="UniProtKB">
        <authorList>
            <consortium name="WormBaseParasite"/>
        </authorList>
    </citation>
    <scope>IDENTIFICATION</scope>
    <source>
        <strain evidence="3">MHco3</strain>
    </source>
</reference>